<feature type="compositionally biased region" description="Low complexity" evidence="1">
    <location>
        <begin position="129"/>
        <end position="146"/>
    </location>
</feature>
<sequence>MNKNIRIKLTKHSFHCSLPPSSSTLYCWLHLWYPAAPTGSSKQERTSENPERSLQYILNCSSETYTYFCGHHGTTCWGRRVMGSQPCVAACECFPMNECNFSDCGSLYSGHFDEDAHAESGDGNDVAPTSSSTSNASTSGSPVPAV</sequence>
<name>A0A8G1VS38_9EURO</name>
<accession>A0A8G1VS38</accession>
<evidence type="ECO:0000313" key="3">
    <source>
        <dbReference type="Proteomes" id="UP000249526"/>
    </source>
</evidence>
<dbReference type="Proteomes" id="UP000249526">
    <property type="component" value="Unassembled WGS sequence"/>
</dbReference>
<protein>
    <submittedName>
        <fullName evidence="2">Uncharacterized protein</fullName>
    </submittedName>
</protein>
<keyword evidence="3" id="KW-1185">Reference proteome</keyword>
<dbReference type="AlphaFoldDB" id="A0A8G1VS38"/>
<gene>
    <name evidence="2" type="ORF">BO85DRAFT_502438</name>
</gene>
<evidence type="ECO:0000313" key="2">
    <source>
        <dbReference type="EMBL" id="RAH62497.1"/>
    </source>
</evidence>
<organism evidence="2 3">
    <name type="scientific">Aspergillus piperis CBS 112811</name>
    <dbReference type="NCBI Taxonomy" id="1448313"/>
    <lineage>
        <taxon>Eukaryota</taxon>
        <taxon>Fungi</taxon>
        <taxon>Dikarya</taxon>
        <taxon>Ascomycota</taxon>
        <taxon>Pezizomycotina</taxon>
        <taxon>Eurotiomycetes</taxon>
        <taxon>Eurotiomycetidae</taxon>
        <taxon>Eurotiales</taxon>
        <taxon>Aspergillaceae</taxon>
        <taxon>Aspergillus</taxon>
        <taxon>Aspergillus subgen. Circumdati</taxon>
    </lineage>
</organism>
<dbReference type="EMBL" id="KZ825055">
    <property type="protein sequence ID" value="RAH62497.1"/>
    <property type="molecule type" value="Genomic_DNA"/>
</dbReference>
<dbReference type="RefSeq" id="XP_025520419.1">
    <property type="nucleotide sequence ID" value="XM_025664194.1"/>
</dbReference>
<evidence type="ECO:0000256" key="1">
    <source>
        <dbReference type="SAM" id="MobiDB-lite"/>
    </source>
</evidence>
<dbReference type="GeneID" id="37167596"/>
<reference evidence="2 3" key="1">
    <citation type="submission" date="2018-02" db="EMBL/GenBank/DDBJ databases">
        <title>The genomes of Aspergillus section Nigri reveals drivers in fungal speciation.</title>
        <authorList>
            <consortium name="DOE Joint Genome Institute"/>
            <person name="Vesth T.C."/>
            <person name="Nybo J."/>
            <person name="Theobald S."/>
            <person name="Brandl J."/>
            <person name="Frisvad J.C."/>
            <person name="Nielsen K.F."/>
            <person name="Lyhne E.K."/>
            <person name="Kogle M.E."/>
            <person name="Kuo A."/>
            <person name="Riley R."/>
            <person name="Clum A."/>
            <person name="Nolan M."/>
            <person name="Lipzen A."/>
            <person name="Salamov A."/>
            <person name="Henrissat B."/>
            <person name="Wiebenga A."/>
            <person name="De vries R.P."/>
            <person name="Grigoriev I.V."/>
            <person name="Mortensen U.H."/>
            <person name="Andersen M.R."/>
            <person name="Baker S.E."/>
        </authorList>
    </citation>
    <scope>NUCLEOTIDE SEQUENCE [LARGE SCALE GENOMIC DNA]</scope>
    <source>
        <strain evidence="2 3">CBS 112811</strain>
    </source>
</reference>
<feature type="region of interest" description="Disordered" evidence="1">
    <location>
        <begin position="116"/>
        <end position="146"/>
    </location>
</feature>
<proteinExistence type="predicted"/>